<dbReference type="CDD" id="cd01650">
    <property type="entry name" value="RT_nLTR_like"/>
    <property type="match status" value="1"/>
</dbReference>
<feature type="domain" description="Reverse transcriptase" evidence="1">
    <location>
        <begin position="528"/>
        <end position="754"/>
    </location>
</feature>
<accession>A0A921ZKX9</accession>
<gene>
    <name evidence="2" type="ORF">O3G_MSEX011283</name>
</gene>
<dbReference type="Pfam" id="PF00078">
    <property type="entry name" value="RVT_1"/>
    <property type="match status" value="1"/>
</dbReference>
<dbReference type="InterPro" id="IPR000477">
    <property type="entry name" value="RT_dom"/>
</dbReference>
<name>A0A921ZKX9_MANSE</name>
<protein>
    <recommendedName>
        <fullName evidence="1">Reverse transcriptase domain-containing protein</fullName>
    </recommendedName>
</protein>
<reference evidence="2" key="2">
    <citation type="submission" date="2020-12" db="EMBL/GenBank/DDBJ databases">
        <authorList>
            <person name="Kanost M."/>
        </authorList>
    </citation>
    <scope>NUCLEOTIDE SEQUENCE</scope>
</reference>
<evidence type="ECO:0000313" key="3">
    <source>
        <dbReference type="Proteomes" id="UP000791440"/>
    </source>
</evidence>
<dbReference type="Pfam" id="PF14529">
    <property type="entry name" value="Exo_endo_phos_2"/>
    <property type="match status" value="1"/>
</dbReference>
<dbReference type="Proteomes" id="UP000791440">
    <property type="component" value="Unassembled WGS sequence"/>
</dbReference>
<proteinExistence type="predicted"/>
<reference evidence="2" key="1">
    <citation type="journal article" date="2016" name="Insect Biochem. Mol. Biol.">
        <title>Multifaceted biological insights from a draft genome sequence of the tobacco hornworm moth, Manduca sexta.</title>
        <authorList>
            <person name="Kanost M.R."/>
            <person name="Arrese E.L."/>
            <person name="Cao X."/>
            <person name="Chen Y.R."/>
            <person name="Chellapilla S."/>
            <person name="Goldsmith M.R."/>
            <person name="Grosse-Wilde E."/>
            <person name="Heckel D.G."/>
            <person name="Herndon N."/>
            <person name="Jiang H."/>
            <person name="Papanicolaou A."/>
            <person name="Qu J."/>
            <person name="Soulages J.L."/>
            <person name="Vogel H."/>
            <person name="Walters J."/>
            <person name="Waterhouse R.M."/>
            <person name="Ahn S.J."/>
            <person name="Almeida F.C."/>
            <person name="An C."/>
            <person name="Aqrawi P."/>
            <person name="Bretschneider A."/>
            <person name="Bryant W.B."/>
            <person name="Bucks S."/>
            <person name="Chao H."/>
            <person name="Chevignon G."/>
            <person name="Christen J.M."/>
            <person name="Clarke D.F."/>
            <person name="Dittmer N.T."/>
            <person name="Ferguson L.C.F."/>
            <person name="Garavelou S."/>
            <person name="Gordon K.H.J."/>
            <person name="Gunaratna R.T."/>
            <person name="Han Y."/>
            <person name="Hauser F."/>
            <person name="He Y."/>
            <person name="Heidel-Fischer H."/>
            <person name="Hirsh A."/>
            <person name="Hu Y."/>
            <person name="Jiang H."/>
            <person name="Kalra D."/>
            <person name="Klinner C."/>
            <person name="Konig C."/>
            <person name="Kovar C."/>
            <person name="Kroll A.R."/>
            <person name="Kuwar S.S."/>
            <person name="Lee S.L."/>
            <person name="Lehman R."/>
            <person name="Li K."/>
            <person name="Li Z."/>
            <person name="Liang H."/>
            <person name="Lovelace S."/>
            <person name="Lu Z."/>
            <person name="Mansfield J.H."/>
            <person name="McCulloch K.J."/>
            <person name="Mathew T."/>
            <person name="Morton B."/>
            <person name="Muzny D.M."/>
            <person name="Neunemann D."/>
            <person name="Ongeri F."/>
            <person name="Pauchet Y."/>
            <person name="Pu L.L."/>
            <person name="Pyrousis I."/>
            <person name="Rao X.J."/>
            <person name="Redding A."/>
            <person name="Roesel C."/>
            <person name="Sanchez-Gracia A."/>
            <person name="Schaack S."/>
            <person name="Shukla A."/>
            <person name="Tetreau G."/>
            <person name="Wang Y."/>
            <person name="Xiong G.H."/>
            <person name="Traut W."/>
            <person name="Walsh T.K."/>
            <person name="Worley K.C."/>
            <person name="Wu D."/>
            <person name="Wu W."/>
            <person name="Wu Y.Q."/>
            <person name="Zhang X."/>
            <person name="Zou Z."/>
            <person name="Zucker H."/>
            <person name="Briscoe A.D."/>
            <person name="Burmester T."/>
            <person name="Clem R.J."/>
            <person name="Feyereisen R."/>
            <person name="Grimmelikhuijzen C.J.P."/>
            <person name="Hamodrakas S.J."/>
            <person name="Hansson B.S."/>
            <person name="Huguet E."/>
            <person name="Jermiin L.S."/>
            <person name="Lan Q."/>
            <person name="Lehman H.K."/>
            <person name="Lorenzen M."/>
            <person name="Merzendorfer H."/>
            <person name="Michalopoulos I."/>
            <person name="Morton D.B."/>
            <person name="Muthukrishnan S."/>
            <person name="Oakeshott J.G."/>
            <person name="Palmer W."/>
            <person name="Park Y."/>
            <person name="Passarelli A.L."/>
            <person name="Rozas J."/>
            <person name="Schwartz L.M."/>
            <person name="Smith W."/>
            <person name="Southgate A."/>
            <person name="Vilcinskas A."/>
            <person name="Vogt R."/>
            <person name="Wang P."/>
            <person name="Werren J."/>
            <person name="Yu X.Q."/>
            <person name="Zhou J.J."/>
            <person name="Brown S.J."/>
            <person name="Scherer S.E."/>
            <person name="Richards S."/>
            <person name="Blissard G.W."/>
        </authorList>
    </citation>
    <scope>NUCLEOTIDE SEQUENCE</scope>
</reference>
<evidence type="ECO:0000259" key="1">
    <source>
        <dbReference type="PROSITE" id="PS50878"/>
    </source>
</evidence>
<sequence length="754" mass="84066">MASPNGNPSSRSKPRSLRVGFFNLNGIKGQRAELLQFVRDHNLDVLLLQETFLKPAHRSPNLAHFKLVRNDRTSGPLGGTLIYYKRSLHCIPLDPPDNLRNIEVSVCRLSMTGHPAITLISAYLSPTKELHSNDIRTLLSMGESVLLAGDLNAKNTLWGCNLTNSRGAALESCLEDIDMCILAPSEPTHYPDQDDSYRPDILDIALVRNVCLRVRSLQVVQELNSDHRPVLIELVPQTDPPGTGPNASNGPMTVKTNWRLLGTKLADTSSPDLDAIPSNIVSREETTGAIRSFTDHLQHALSESSERVPAAVHDHWRLPEDVREVVRRRNAALKACASRPVPERRRLARFLQREAKRRIQGAVDSGWERRLSEIKPTHTAFWQLVRSFKRRDVVSMPPLDRPNQRPAFDDDEKAELLASSLESQCSLTDTPVENDIVVAVDTYVESRNATPPPLPTPRPLNINPIVAVGPDVDSPPLDPLAPVTTEEVIILIKALKRRKAPGADGIPNRLLKMLPEHLVKILAAIFNAAFQKCIFPEAWKEAVVIGIHKPGKPASSPTSYRPISLLSSLGKLYERIVHNRLKIVAHLHNLLPPEQFGFRSRHNCVHQVLRITEHVYNKRRYNRPTGAIFFDVEKAFDKVWHNGLLFKLYTLNVPTQLVHIIRDFLSNRGFKYRVEGTLSSRHTISAGVPQGSALSPFLFSLYTSDIPSFEDAHLALFADDTAIYASHRNPDKLVHILQSAADLSVRGVADGASP</sequence>
<dbReference type="PROSITE" id="PS50878">
    <property type="entry name" value="RT_POL"/>
    <property type="match status" value="1"/>
</dbReference>
<dbReference type="PANTHER" id="PTHR19446">
    <property type="entry name" value="REVERSE TRANSCRIPTASES"/>
    <property type="match status" value="1"/>
</dbReference>
<comment type="caution">
    <text evidence="2">The sequence shown here is derived from an EMBL/GenBank/DDBJ whole genome shotgun (WGS) entry which is preliminary data.</text>
</comment>
<dbReference type="GO" id="GO:0003824">
    <property type="term" value="F:catalytic activity"/>
    <property type="evidence" value="ECO:0007669"/>
    <property type="project" value="InterPro"/>
</dbReference>
<keyword evidence="3" id="KW-1185">Reference proteome</keyword>
<dbReference type="InterPro" id="IPR005135">
    <property type="entry name" value="Endo/exonuclease/phosphatase"/>
</dbReference>
<dbReference type="EMBL" id="JH668615">
    <property type="protein sequence ID" value="KAG6459263.1"/>
    <property type="molecule type" value="Genomic_DNA"/>
</dbReference>
<dbReference type="AlphaFoldDB" id="A0A921ZKX9"/>
<evidence type="ECO:0000313" key="2">
    <source>
        <dbReference type="EMBL" id="KAG6459263.1"/>
    </source>
</evidence>
<organism evidence="2 3">
    <name type="scientific">Manduca sexta</name>
    <name type="common">Tobacco hawkmoth</name>
    <name type="synonym">Tobacco hornworm</name>
    <dbReference type="NCBI Taxonomy" id="7130"/>
    <lineage>
        <taxon>Eukaryota</taxon>
        <taxon>Metazoa</taxon>
        <taxon>Ecdysozoa</taxon>
        <taxon>Arthropoda</taxon>
        <taxon>Hexapoda</taxon>
        <taxon>Insecta</taxon>
        <taxon>Pterygota</taxon>
        <taxon>Neoptera</taxon>
        <taxon>Endopterygota</taxon>
        <taxon>Lepidoptera</taxon>
        <taxon>Glossata</taxon>
        <taxon>Ditrysia</taxon>
        <taxon>Bombycoidea</taxon>
        <taxon>Sphingidae</taxon>
        <taxon>Sphinginae</taxon>
        <taxon>Sphingini</taxon>
        <taxon>Manduca</taxon>
    </lineage>
</organism>